<evidence type="ECO:0000313" key="1">
    <source>
        <dbReference type="EMBL" id="TFK75139.1"/>
    </source>
</evidence>
<accession>A0ACD3BBP6</accession>
<gene>
    <name evidence="1" type="ORF">BDN72DRAFT_559824</name>
</gene>
<evidence type="ECO:0000313" key="2">
    <source>
        <dbReference type="Proteomes" id="UP000308600"/>
    </source>
</evidence>
<proteinExistence type="predicted"/>
<organism evidence="1 2">
    <name type="scientific">Pluteus cervinus</name>
    <dbReference type="NCBI Taxonomy" id="181527"/>
    <lineage>
        <taxon>Eukaryota</taxon>
        <taxon>Fungi</taxon>
        <taxon>Dikarya</taxon>
        <taxon>Basidiomycota</taxon>
        <taxon>Agaricomycotina</taxon>
        <taxon>Agaricomycetes</taxon>
        <taxon>Agaricomycetidae</taxon>
        <taxon>Agaricales</taxon>
        <taxon>Pluteineae</taxon>
        <taxon>Pluteaceae</taxon>
        <taxon>Pluteus</taxon>
    </lineage>
</organism>
<protein>
    <submittedName>
        <fullName evidence="1">Receptor-activated Ca2+-permeable cation channel</fullName>
    </submittedName>
</protein>
<keyword evidence="2" id="KW-1185">Reference proteome</keyword>
<dbReference type="EMBL" id="ML208264">
    <property type="protein sequence ID" value="TFK75139.1"/>
    <property type="molecule type" value="Genomic_DNA"/>
</dbReference>
<name>A0ACD3BBP6_9AGAR</name>
<reference evidence="1 2" key="1">
    <citation type="journal article" date="2019" name="Nat. Ecol. Evol.">
        <title>Megaphylogeny resolves global patterns of mushroom evolution.</title>
        <authorList>
            <person name="Varga T."/>
            <person name="Krizsan K."/>
            <person name="Foldi C."/>
            <person name="Dima B."/>
            <person name="Sanchez-Garcia M."/>
            <person name="Sanchez-Ramirez S."/>
            <person name="Szollosi G.J."/>
            <person name="Szarkandi J.G."/>
            <person name="Papp V."/>
            <person name="Albert L."/>
            <person name="Andreopoulos W."/>
            <person name="Angelini C."/>
            <person name="Antonin V."/>
            <person name="Barry K.W."/>
            <person name="Bougher N.L."/>
            <person name="Buchanan P."/>
            <person name="Buyck B."/>
            <person name="Bense V."/>
            <person name="Catcheside P."/>
            <person name="Chovatia M."/>
            <person name="Cooper J."/>
            <person name="Damon W."/>
            <person name="Desjardin D."/>
            <person name="Finy P."/>
            <person name="Geml J."/>
            <person name="Haridas S."/>
            <person name="Hughes K."/>
            <person name="Justo A."/>
            <person name="Karasinski D."/>
            <person name="Kautmanova I."/>
            <person name="Kiss B."/>
            <person name="Kocsube S."/>
            <person name="Kotiranta H."/>
            <person name="LaButti K.M."/>
            <person name="Lechner B.E."/>
            <person name="Liimatainen K."/>
            <person name="Lipzen A."/>
            <person name="Lukacs Z."/>
            <person name="Mihaltcheva S."/>
            <person name="Morgado L.N."/>
            <person name="Niskanen T."/>
            <person name="Noordeloos M.E."/>
            <person name="Ohm R.A."/>
            <person name="Ortiz-Santana B."/>
            <person name="Ovrebo C."/>
            <person name="Racz N."/>
            <person name="Riley R."/>
            <person name="Savchenko A."/>
            <person name="Shiryaev A."/>
            <person name="Soop K."/>
            <person name="Spirin V."/>
            <person name="Szebenyi C."/>
            <person name="Tomsovsky M."/>
            <person name="Tulloss R.E."/>
            <person name="Uehling J."/>
            <person name="Grigoriev I.V."/>
            <person name="Vagvolgyi C."/>
            <person name="Papp T."/>
            <person name="Martin F.M."/>
            <person name="Miettinen O."/>
            <person name="Hibbett D.S."/>
            <person name="Nagy L.G."/>
        </authorList>
    </citation>
    <scope>NUCLEOTIDE SEQUENCE [LARGE SCALE GENOMIC DNA]</scope>
    <source>
        <strain evidence="1 2">NL-1719</strain>
    </source>
</reference>
<sequence length="740" mass="82675">MDLEEPISPLLAPSSHDLASVTVFPLIISLKRDVEKALNIEDNALTWNQLTDAYVNFSIIRPLVKKYAKLENEAVVYACLVVRSYFLGQSEENLAHSALMVSRAMMCEILAMKLLRRFASSDKLVAVLTRPWSPLAGASEDVIYDVKFSIGGDKNAIDTQESAIEMAVSTHAKAFLSASTSQQVINDIYYGRVIFTTTAAHSILADNYKSREIEIYNPRRAPFLNHYRLRVPRYRTILEFFNFALLLVTLVLCLLHRDVARLTPWEVVFIIMAGAFALEEYAAAIEHGWIIYIANVWNVFDFSFIMIFLVYLGLRFQGLSNDDLEASTMAFDILACGACILFPRLAFFAISNNVVVLSLRAMISQFVFFIGIAAVCFSGMLFTLWTLAPLASGQSWSIGSIAWLMVQIWFGDVEISFAQASSFHPIFGPILMTCFAALANTLLLTILISILSNTVAQIDSNATQEYLFQFAISTIEGVKSDALFSYQPPFNIIAFLILKPISWGLSPRALHTVNVFLIRLTSFPILIVITIYERYLAQGQGPRETGKSAAQKFRLPRRLKSVPLVEALVGSATNDFYHAIFEAQGDNDLGLSQEDSEEEGKVLDSPTLRGSDNGRQDSDMRRSKISEPSTSQAEVPRTESPSRVDSLGSRVEIAPDYNILAMSHTQEPSSDSQIAADTLTSMRRIEVLFEDIRGLPVQKLKDEIRDLQDRQTRIEGLLRMLTNGMRNDVAPGNHRQGTWP</sequence>
<dbReference type="Proteomes" id="UP000308600">
    <property type="component" value="Unassembled WGS sequence"/>
</dbReference>
<keyword evidence="1" id="KW-0675">Receptor</keyword>